<dbReference type="Pfam" id="PF05048">
    <property type="entry name" value="NosD"/>
    <property type="match status" value="1"/>
</dbReference>
<feature type="compositionally biased region" description="Polar residues" evidence="1">
    <location>
        <begin position="333"/>
        <end position="347"/>
    </location>
</feature>
<dbReference type="InterPro" id="IPR007742">
    <property type="entry name" value="NosD_dom"/>
</dbReference>
<dbReference type="SUPFAM" id="SSF51126">
    <property type="entry name" value="Pectin lyase-like"/>
    <property type="match status" value="1"/>
</dbReference>
<evidence type="ECO:0000313" key="3">
    <source>
        <dbReference type="EMBL" id="MDA0167434.1"/>
    </source>
</evidence>
<protein>
    <submittedName>
        <fullName evidence="3">Right-handed parallel beta-helix repeat-containing protein</fullName>
    </submittedName>
</protein>
<proteinExistence type="predicted"/>
<dbReference type="RefSeq" id="WP_270046753.1">
    <property type="nucleotide sequence ID" value="NZ_JAPDOD010000134.1"/>
</dbReference>
<comment type="caution">
    <text evidence="3">The sequence shown here is derived from an EMBL/GenBank/DDBJ whole genome shotgun (WGS) entry which is preliminary data.</text>
</comment>
<dbReference type="EMBL" id="JAPDOD010000134">
    <property type="protein sequence ID" value="MDA0167434.1"/>
    <property type="molecule type" value="Genomic_DNA"/>
</dbReference>
<evidence type="ECO:0000256" key="1">
    <source>
        <dbReference type="SAM" id="MobiDB-lite"/>
    </source>
</evidence>
<evidence type="ECO:0000259" key="2">
    <source>
        <dbReference type="Pfam" id="PF05048"/>
    </source>
</evidence>
<dbReference type="InterPro" id="IPR012334">
    <property type="entry name" value="Pectin_lyas_fold"/>
</dbReference>
<sequence length="362" mass="36611">LAASPSTLSSVFASAKAGDSVVLSAGSYGSFKGGSKSGLVTVKAAPGASVSMSIAFNPAVNVRVQGVTVTGLDIGGASHDVTVADSTFTGMALIRANQMVNANVVLDHNTHANQNVCSGCFEGRVDITGQGSGPSGVVIKNSTFGPGGNADGIQTGGYGVQILNNEFTGIYESAGIHTDAIQLYGQKQTVIRGNWIHGTSSGIMAPDGGNQELIENNVIDPGSYPYAITLGADKGSIIRHNTLPDGACAWNLRCGIINLTSKDSANPSTGTIVTDNVLGELALSNGSSGAGQDYNLLQNGALRGLHDLRGTPTYTGGAKPTTYAGYALKPGSPGTTNATDGTNRGINPTTSTDPNPTPTPTP</sequence>
<feature type="region of interest" description="Disordered" evidence="1">
    <location>
        <begin position="322"/>
        <end position="362"/>
    </location>
</feature>
<feature type="non-terminal residue" evidence="3">
    <location>
        <position position="1"/>
    </location>
</feature>
<gene>
    <name evidence="3" type="ORF">OM076_44660</name>
</gene>
<reference evidence="3" key="1">
    <citation type="submission" date="2022-10" db="EMBL/GenBank/DDBJ databases">
        <title>The WGS of Solirubrobacter ginsenosidimutans DSM 21036.</title>
        <authorList>
            <person name="Jiang Z."/>
        </authorList>
    </citation>
    <scope>NUCLEOTIDE SEQUENCE</scope>
    <source>
        <strain evidence="3">DSM 21036</strain>
    </source>
</reference>
<name>A0A9X3N2P5_9ACTN</name>
<dbReference type="AlphaFoldDB" id="A0A9X3N2P5"/>
<evidence type="ECO:0000313" key="4">
    <source>
        <dbReference type="Proteomes" id="UP001149140"/>
    </source>
</evidence>
<feature type="domain" description="Periplasmic copper-binding protein NosD beta helix" evidence="2">
    <location>
        <begin position="155"/>
        <end position="279"/>
    </location>
</feature>
<organism evidence="3 4">
    <name type="scientific">Solirubrobacter ginsenosidimutans</name>
    <dbReference type="NCBI Taxonomy" id="490573"/>
    <lineage>
        <taxon>Bacteria</taxon>
        <taxon>Bacillati</taxon>
        <taxon>Actinomycetota</taxon>
        <taxon>Thermoleophilia</taxon>
        <taxon>Solirubrobacterales</taxon>
        <taxon>Solirubrobacteraceae</taxon>
        <taxon>Solirubrobacter</taxon>
    </lineage>
</organism>
<keyword evidence="4" id="KW-1185">Reference proteome</keyword>
<dbReference type="Proteomes" id="UP001149140">
    <property type="component" value="Unassembled WGS sequence"/>
</dbReference>
<dbReference type="Gene3D" id="2.160.20.10">
    <property type="entry name" value="Single-stranded right-handed beta-helix, Pectin lyase-like"/>
    <property type="match status" value="1"/>
</dbReference>
<feature type="non-terminal residue" evidence="3">
    <location>
        <position position="362"/>
    </location>
</feature>
<dbReference type="InterPro" id="IPR011050">
    <property type="entry name" value="Pectin_lyase_fold/virulence"/>
</dbReference>
<accession>A0A9X3N2P5</accession>